<dbReference type="Proteomes" id="UP001055811">
    <property type="component" value="Linkage Group LG07"/>
</dbReference>
<gene>
    <name evidence="1" type="ORF">L2E82_39572</name>
</gene>
<reference evidence="1 2" key="2">
    <citation type="journal article" date="2022" name="Mol. Ecol. Resour.">
        <title>The genomes of chicory, endive, great burdock and yacon provide insights into Asteraceae paleo-polyploidization history and plant inulin production.</title>
        <authorList>
            <person name="Fan W."/>
            <person name="Wang S."/>
            <person name="Wang H."/>
            <person name="Wang A."/>
            <person name="Jiang F."/>
            <person name="Liu H."/>
            <person name="Zhao H."/>
            <person name="Xu D."/>
            <person name="Zhang Y."/>
        </authorList>
    </citation>
    <scope>NUCLEOTIDE SEQUENCE [LARGE SCALE GENOMIC DNA]</scope>
    <source>
        <strain evidence="2">cv. Punajuju</strain>
        <tissue evidence="1">Leaves</tissue>
    </source>
</reference>
<evidence type="ECO:0000313" key="2">
    <source>
        <dbReference type="Proteomes" id="UP001055811"/>
    </source>
</evidence>
<evidence type="ECO:0000313" key="1">
    <source>
        <dbReference type="EMBL" id="KAI3709806.1"/>
    </source>
</evidence>
<sequence length="451" mass="50253">MISQKLNWWVRTCESTNKELAIYILFPHIHNSLSLCVNLQKKKMMVVNLFSRFAVVLSLVMTAHLSYATGDGFDVSKQLNLLNKPSVKSIKSPDGDIIDCVPISNQSAFDHPSLKNHKIQMKPSFHPQGLNYENMQVSSKKHKTITQLWHSKGNCPKGTIPVRRTKKEDILRASNINKYGKKTSQSVGAHPNSTVELNAIDLSRHEYATASADGEFYGAKATINLWDPQIQQSDEFSLSQIWVEGGSYPDLNTIEVGWQIFPELYGDSNTRLFTYWTSDGYQATGCYNLRCSGFIQINNEIALGGSISPISEYQGSQYSISILVWKDPKQGNWWMQIGNGKVLGYWPASLFSHLANSATRIQWGGEVINLASGGRHTTTQMGSGHFPGEGFGKASYIRNVQIIDGSNTLRVPTYVHPFSPKPNCYDVQTGQNDAWGSYILYGGPGRNPNCP</sequence>
<accession>A0ACB9AIK1</accession>
<name>A0ACB9AIK1_CICIN</name>
<keyword evidence="2" id="KW-1185">Reference proteome</keyword>
<comment type="caution">
    <text evidence="1">The sequence shown here is derived from an EMBL/GenBank/DDBJ whole genome shotgun (WGS) entry which is preliminary data.</text>
</comment>
<organism evidence="1 2">
    <name type="scientific">Cichorium intybus</name>
    <name type="common">Chicory</name>
    <dbReference type="NCBI Taxonomy" id="13427"/>
    <lineage>
        <taxon>Eukaryota</taxon>
        <taxon>Viridiplantae</taxon>
        <taxon>Streptophyta</taxon>
        <taxon>Embryophyta</taxon>
        <taxon>Tracheophyta</taxon>
        <taxon>Spermatophyta</taxon>
        <taxon>Magnoliopsida</taxon>
        <taxon>eudicotyledons</taxon>
        <taxon>Gunneridae</taxon>
        <taxon>Pentapetalae</taxon>
        <taxon>asterids</taxon>
        <taxon>campanulids</taxon>
        <taxon>Asterales</taxon>
        <taxon>Asteraceae</taxon>
        <taxon>Cichorioideae</taxon>
        <taxon>Cichorieae</taxon>
        <taxon>Cichoriinae</taxon>
        <taxon>Cichorium</taxon>
    </lineage>
</organism>
<protein>
    <submittedName>
        <fullName evidence="1">Uncharacterized protein</fullName>
    </submittedName>
</protein>
<dbReference type="EMBL" id="CM042015">
    <property type="protein sequence ID" value="KAI3709806.1"/>
    <property type="molecule type" value="Genomic_DNA"/>
</dbReference>
<proteinExistence type="predicted"/>
<reference evidence="2" key="1">
    <citation type="journal article" date="2022" name="Mol. Ecol. Resour.">
        <title>The genomes of chicory, endive, great burdock and yacon provide insights into Asteraceae palaeo-polyploidization history and plant inulin production.</title>
        <authorList>
            <person name="Fan W."/>
            <person name="Wang S."/>
            <person name="Wang H."/>
            <person name="Wang A."/>
            <person name="Jiang F."/>
            <person name="Liu H."/>
            <person name="Zhao H."/>
            <person name="Xu D."/>
            <person name="Zhang Y."/>
        </authorList>
    </citation>
    <scope>NUCLEOTIDE SEQUENCE [LARGE SCALE GENOMIC DNA]</scope>
    <source>
        <strain evidence="2">cv. Punajuju</strain>
    </source>
</reference>